<dbReference type="OrthoDB" id="1431064at2"/>
<protein>
    <submittedName>
        <fullName evidence="2">MarR family transcriptional regulator</fullName>
    </submittedName>
</protein>
<name>A0A3A8JKH3_9BACT</name>
<dbReference type="GO" id="GO:0003700">
    <property type="term" value="F:DNA-binding transcription factor activity"/>
    <property type="evidence" value="ECO:0007669"/>
    <property type="project" value="InterPro"/>
</dbReference>
<evidence type="ECO:0000313" key="3">
    <source>
        <dbReference type="Proteomes" id="UP000268094"/>
    </source>
</evidence>
<dbReference type="Proteomes" id="UP000268094">
    <property type="component" value="Unassembled WGS sequence"/>
</dbReference>
<dbReference type="SUPFAM" id="SSF46785">
    <property type="entry name" value="Winged helix' DNA-binding domain"/>
    <property type="match status" value="1"/>
</dbReference>
<reference evidence="3" key="1">
    <citation type="submission" date="2018-09" db="EMBL/GenBank/DDBJ databases">
        <authorList>
            <person name="Livingstone P.G."/>
            <person name="Whitworth D.E."/>
        </authorList>
    </citation>
    <scope>NUCLEOTIDE SEQUENCE [LARGE SCALE GENOMIC DNA]</scope>
    <source>
        <strain evidence="3">CA054A</strain>
    </source>
</reference>
<dbReference type="InterPro" id="IPR036390">
    <property type="entry name" value="WH_DNA-bd_sf"/>
</dbReference>
<dbReference type="AlphaFoldDB" id="A0A3A8JKH3"/>
<dbReference type="Pfam" id="PF12802">
    <property type="entry name" value="MarR_2"/>
    <property type="match status" value="1"/>
</dbReference>
<dbReference type="InterPro" id="IPR036388">
    <property type="entry name" value="WH-like_DNA-bd_sf"/>
</dbReference>
<evidence type="ECO:0000313" key="2">
    <source>
        <dbReference type="EMBL" id="RKG92794.1"/>
    </source>
</evidence>
<feature type="domain" description="HTH marR-type" evidence="1">
    <location>
        <begin position="17"/>
        <end position="157"/>
    </location>
</feature>
<evidence type="ECO:0000259" key="1">
    <source>
        <dbReference type="PROSITE" id="PS50995"/>
    </source>
</evidence>
<dbReference type="PANTHER" id="PTHR33164">
    <property type="entry name" value="TRANSCRIPTIONAL REGULATOR, MARR FAMILY"/>
    <property type="match status" value="1"/>
</dbReference>
<dbReference type="InterPro" id="IPR000835">
    <property type="entry name" value="HTH_MarR-typ"/>
</dbReference>
<accession>A0A3A8JKH3</accession>
<gene>
    <name evidence="2" type="ORF">D7V88_04865</name>
</gene>
<dbReference type="PROSITE" id="PS50995">
    <property type="entry name" value="HTH_MARR_2"/>
    <property type="match status" value="1"/>
</dbReference>
<dbReference type="GO" id="GO:0006950">
    <property type="term" value="P:response to stress"/>
    <property type="evidence" value="ECO:0007669"/>
    <property type="project" value="TreeGrafter"/>
</dbReference>
<dbReference type="SMART" id="SM00347">
    <property type="entry name" value="HTH_MARR"/>
    <property type="match status" value="1"/>
</dbReference>
<keyword evidence="3" id="KW-1185">Reference proteome</keyword>
<dbReference type="EMBL" id="RAVZ01000019">
    <property type="protein sequence ID" value="RKG92794.1"/>
    <property type="molecule type" value="Genomic_DNA"/>
</dbReference>
<dbReference type="Gene3D" id="1.10.10.10">
    <property type="entry name" value="Winged helix-like DNA-binding domain superfamily/Winged helix DNA-binding domain"/>
    <property type="match status" value="1"/>
</dbReference>
<organism evidence="2 3">
    <name type="scientific">Corallococcus terminator</name>
    <dbReference type="NCBI Taxonomy" id="2316733"/>
    <lineage>
        <taxon>Bacteria</taxon>
        <taxon>Pseudomonadati</taxon>
        <taxon>Myxococcota</taxon>
        <taxon>Myxococcia</taxon>
        <taxon>Myxococcales</taxon>
        <taxon>Cystobacterineae</taxon>
        <taxon>Myxococcaceae</taxon>
        <taxon>Corallococcus</taxon>
    </lineage>
</organism>
<sequence length="178" mass="19436">MSVSDNGVVDYVARQGTGAFGSRLRRLVERLDRDVHAIYRAAGERFEPRWYAVFTALREHGPLTVGELAQRLGVTHAAVSQVRTALEREKLIAGEPDPQDGRRQRLKLTARGRQTAQRLEPLWAAIAAAATQLLAEGAPGLLAELDGLDAALDRRALRARVGETLHLDGLDGEPDDAE</sequence>
<proteinExistence type="predicted"/>
<dbReference type="InterPro" id="IPR039422">
    <property type="entry name" value="MarR/SlyA-like"/>
</dbReference>
<comment type="caution">
    <text evidence="2">The sequence shown here is derived from an EMBL/GenBank/DDBJ whole genome shotgun (WGS) entry which is preliminary data.</text>
</comment>
<dbReference type="PANTHER" id="PTHR33164:SF43">
    <property type="entry name" value="HTH-TYPE TRANSCRIPTIONAL REPRESSOR YETL"/>
    <property type="match status" value="1"/>
</dbReference>